<reference evidence="2" key="1">
    <citation type="submission" date="2016-11" db="EMBL/GenBank/DDBJ databases">
        <authorList>
            <person name="Varghese N."/>
            <person name="Submissions S."/>
        </authorList>
    </citation>
    <scope>NUCLEOTIDE SEQUENCE [LARGE SCALE GENOMIC DNA]</scope>
    <source>
        <strain evidence="2">DSM 15285</strain>
    </source>
</reference>
<accession>A0A1M5NM19</accession>
<dbReference type="Proteomes" id="UP000242520">
    <property type="component" value="Unassembled WGS sequence"/>
</dbReference>
<gene>
    <name evidence="1" type="ORF">SAMN02744040_00114</name>
</gene>
<evidence type="ECO:0000313" key="2">
    <source>
        <dbReference type="Proteomes" id="UP000242520"/>
    </source>
</evidence>
<keyword evidence="2" id="KW-1185">Reference proteome</keyword>
<protein>
    <recommendedName>
        <fullName evidence="3">IraD/Gp25-like domain-containing protein</fullName>
    </recommendedName>
</protein>
<evidence type="ECO:0008006" key="3">
    <source>
        <dbReference type="Google" id="ProtNLM"/>
    </source>
</evidence>
<evidence type="ECO:0000313" key="1">
    <source>
        <dbReference type="EMBL" id="SHG90581.1"/>
    </source>
</evidence>
<organism evidence="1 2">
    <name type="scientific">Tepidibacter thalassicus DSM 15285</name>
    <dbReference type="NCBI Taxonomy" id="1123350"/>
    <lineage>
        <taxon>Bacteria</taxon>
        <taxon>Bacillati</taxon>
        <taxon>Bacillota</taxon>
        <taxon>Clostridia</taxon>
        <taxon>Peptostreptococcales</taxon>
        <taxon>Peptostreptococcaceae</taxon>
        <taxon>Tepidibacter</taxon>
    </lineage>
</organism>
<sequence length="109" mass="12191">MAHIVTANDNKKINLAPETVVEEVLQNVAMIISTPQFTVPLDRGFGLPQRFLDKPLPVAKAILVTEVLDAIERYEPRAEIENITFVEEKQETKAGKLIPRVEVNIIDGE</sequence>
<dbReference type="Gene3D" id="3.10.450.40">
    <property type="match status" value="1"/>
</dbReference>
<name>A0A1M5NM19_9FIRM</name>
<dbReference type="OrthoDB" id="9814725at2"/>
<dbReference type="SUPFAM" id="SSF160719">
    <property type="entry name" value="gpW/gp25-like"/>
    <property type="match status" value="1"/>
</dbReference>
<dbReference type="RefSeq" id="WP_072722928.1">
    <property type="nucleotide sequence ID" value="NZ_FQXH01000005.1"/>
</dbReference>
<dbReference type="AlphaFoldDB" id="A0A1M5NM19"/>
<dbReference type="EMBL" id="FQXH01000005">
    <property type="protein sequence ID" value="SHG90581.1"/>
    <property type="molecule type" value="Genomic_DNA"/>
</dbReference>
<dbReference type="STRING" id="1123350.SAMN02744040_00114"/>
<proteinExistence type="predicted"/>